<name>A0A162D3Y7_9CRUS</name>
<evidence type="ECO:0000313" key="2">
    <source>
        <dbReference type="Proteomes" id="UP000076858"/>
    </source>
</evidence>
<accession>A0A162D3Y7</accession>
<reference evidence="1 2" key="1">
    <citation type="submission" date="2016-03" db="EMBL/GenBank/DDBJ databases">
        <title>EvidentialGene: Evidence-directed Construction of Genes on Genomes.</title>
        <authorList>
            <person name="Gilbert D.G."/>
            <person name="Choi J.-H."/>
            <person name="Mockaitis K."/>
            <person name="Colbourne J."/>
            <person name="Pfrender M."/>
        </authorList>
    </citation>
    <scope>NUCLEOTIDE SEQUENCE [LARGE SCALE GENOMIC DNA]</scope>
    <source>
        <strain evidence="1 2">Xinb3</strain>
        <tissue evidence="1">Complete organism</tissue>
    </source>
</reference>
<protein>
    <submittedName>
        <fullName evidence="1">Uncharacterized protein</fullName>
    </submittedName>
</protein>
<sequence length="71" mass="8349">MMRLLSQLFAVEKCGRCCCNSCWLFTMYKKQRNSKLRLWFTRKIAVFGCHVQSSSSCSLRGFEMLAGRERE</sequence>
<proteinExistence type="predicted"/>
<dbReference type="AlphaFoldDB" id="A0A162D3Y7"/>
<evidence type="ECO:0000313" key="1">
    <source>
        <dbReference type="EMBL" id="KZS06564.1"/>
    </source>
</evidence>
<comment type="caution">
    <text evidence="1">The sequence shown here is derived from an EMBL/GenBank/DDBJ whole genome shotgun (WGS) entry which is preliminary data.</text>
</comment>
<dbReference type="Proteomes" id="UP000076858">
    <property type="component" value="Unassembled WGS sequence"/>
</dbReference>
<dbReference type="EMBL" id="LRGB01002676">
    <property type="protein sequence ID" value="KZS06564.1"/>
    <property type="molecule type" value="Genomic_DNA"/>
</dbReference>
<keyword evidence="2" id="KW-1185">Reference proteome</keyword>
<gene>
    <name evidence="1" type="ORF">APZ42_029956</name>
</gene>
<organism evidence="1 2">
    <name type="scientific">Daphnia magna</name>
    <dbReference type="NCBI Taxonomy" id="35525"/>
    <lineage>
        <taxon>Eukaryota</taxon>
        <taxon>Metazoa</taxon>
        <taxon>Ecdysozoa</taxon>
        <taxon>Arthropoda</taxon>
        <taxon>Crustacea</taxon>
        <taxon>Branchiopoda</taxon>
        <taxon>Diplostraca</taxon>
        <taxon>Cladocera</taxon>
        <taxon>Anomopoda</taxon>
        <taxon>Daphniidae</taxon>
        <taxon>Daphnia</taxon>
    </lineage>
</organism>